<comment type="caution">
    <text evidence="1">The sequence shown here is derived from an EMBL/GenBank/DDBJ whole genome shotgun (WGS) entry which is preliminary data.</text>
</comment>
<dbReference type="EMBL" id="CAJJDN010000124">
    <property type="protein sequence ID" value="CAD8120096.1"/>
    <property type="molecule type" value="Genomic_DNA"/>
</dbReference>
<name>A0A8S1QW48_9CILI</name>
<evidence type="ECO:0000313" key="1">
    <source>
        <dbReference type="EMBL" id="CAD8120096.1"/>
    </source>
</evidence>
<protein>
    <submittedName>
        <fullName evidence="1">Uncharacterized protein</fullName>
    </submittedName>
</protein>
<proteinExistence type="predicted"/>
<keyword evidence="2" id="KW-1185">Reference proteome</keyword>
<organism evidence="1 2">
    <name type="scientific">Paramecium sonneborni</name>
    <dbReference type="NCBI Taxonomy" id="65129"/>
    <lineage>
        <taxon>Eukaryota</taxon>
        <taxon>Sar</taxon>
        <taxon>Alveolata</taxon>
        <taxon>Ciliophora</taxon>
        <taxon>Intramacronucleata</taxon>
        <taxon>Oligohymenophorea</taxon>
        <taxon>Peniculida</taxon>
        <taxon>Parameciidae</taxon>
        <taxon>Paramecium</taxon>
    </lineage>
</organism>
<accession>A0A8S1QW48</accession>
<sequence length="162" mass="19441">MKSKITGLIYDKAQEEQLNLVLLIEKLPIDIENLNWLMINLCSILLELVKRKYIKFPQIDLETIYISKNVENPLPYILSYVNIQLPQGKREQLNYEESNYDESYDTLQKVQSKLLSKIGYIDSFGIDFYKNFRVYLIQNKPNIYIYNRVSQEQILYKYLYLF</sequence>
<reference evidence="1" key="1">
    <citation type="submission" date="2021-01" db="EMBL/GenBank/DDBJ databases">
        <authorList>
            <consortium name="Genoscope - CEA"/>
            <person name="William W."/>
        </authorList>
    </citation>
    <scope>NUCLEOTIDE SEQUENCE</scope>
</reference>
<evidence type="ECO:0000313" key="2">
    <source>
        <dbReference type="Proteomes" id="UP000692954"/>
    </source>
</evidence>
<gene>
    <name evidence="1" type="ORF">PSON_ATCC_30995.1.T1240110</name>
</gene>
<dbReference type="AlphaFoldDB" id="A0A8S1QW48"/>
<dbReference type="Proteomes" id="UP000692954">
    <property type="component" value="Unassembled WGS sequence"/>
</dbReference>